<dbReference type="PROSITE" id="PS50088">
    <property type="entry name" value="ANK_REPEAT"/>
    <property type="match status" value="1"/>
</dbReference>
<evidence type="ECO:0000256" key="1">
    <source>
        <dbReference type="PROSITE-ProRule" id="PRU00023"/>
    </source>
</evidence>
<dbReference type="InterPro" id="IPR002110">
    <property type="entry name" value="Ankyrin_rpt"/>
</dbReference>
<dbReference type="SMR" id="A2DL20"/>
<feature type="repeat" description="ANK" evidence="1">
    <location>
        <begin position="7"/>
        <end position="39"/>
    </location>
</feature>
<reference evidence="2" key="2">
    <citation type="journal article" date="2007" name="Science">
        <title>Draft genome sequence of the sexually transmitted pathogen Trichomonas vaginalis.</title>
        <authorList>
            <person name="Carlton J.M."/>
            <person name="Hirt R.P."/>
            <person name="Silva J.C."/>
            <person name="Delcher A.L."/>
            <person name="Schatz M."/>
            <person name="Zhao Q."/>
            <person name="Wortman J.R."/>
            <person name="Bidwell S.L."/>
            <person name="Alsmark U.C.M."/>
            <person name="Besteiro S."/>
            <person name="Sicheritz-Ponten T."/>
            <person name="Noel C.J."/>
            <person name="Dacks J.B."/>
            <person name="Foster P.G."/>
            <person name="Simillion C."/>
            <person name="Van de Peer Y."/>
            <person name="Miranda-Saavedra D."/>
            <person name="Barton G.J."/>
            <person name="Westrop G.D."/>
            <person name="Mueller S."/>
            <person name="Dessi D."/>
            <person name="Fiori P.L."/>
            <person name="Ren Q."/>
            <person name="Paulsen I."/>
            <person name="Zhang H."/>
            <person name="Bastida-Corcuera F.D."/>
            <person name="Simoes-Barbosa A."/>
            <person name="Brown M.T."/>
            <person name="Hayes R.D."/>
            <person name="Mukherjee M."/>
            <person name="Okumura C.Y."/>
            <person name="Schneider R."/>
            <person name="Smith A.J."/>
            <person name="Vanacova S."/>
            <person name="Villalvazo M."/>
            <person name="Haas B.J."/>
            <person name="Pertea M."/>
            <person name="Feldblyum T.V."/>
            <person name="Utterback T.R."/>
            <person name="Shu C.L."/>
            <person name="Osoegawa K."/>
            <person name="de Jong P.J."/>
            <person name="Hrdy I."/>
            <person name="Horvathova L."/>
            <person name="Zubacova Z."/>
            <person name="Dolezal P."/>
            <person name="Malik S.B."/>
            <person name="Logsdon J.M. Jr."/>
            <person name="Henze K."/>
            <person name="Gupta A."/>
            <person name="Wang C.C."/>
            <person name="Dunne R.L."/>
            <person name="Upcroft J.A."/>
            <person name="Upcroft P."/>
            <person name="White O."/>
            <person name="Salzberg S.L."/>
            <person name="Tang P."/>
            <person name="Chiu C.-H."/>
            <person name="Lee Y.-S."/>
            <person name="Embley T.M."/>
            <person name="Coombs G.H."/>
            <person name="Mottram J.C."/>
            <person name="Tachezy J."/>
            <person name="Fraser-Liggett C.M."/>
            <person name="Johnson P.J."/>
        </authorList>
    </citation>
    <scope>NUCLEOTIDE SEQUENCE [LARGE SCALE GENOMIC DNA]</scope>
    <source>
        <strain evidence="2">G3</strain>
    </source>
</reference>
<protein>
    <submittedName>
        <fullName evidence="2">Uncharacterized protein</fullName>
    </submittedName>
</protein>
<keyword evidence="1" id="KW-0040">ANK repeat</keyword>
<dbReference type="VEuPathDB" id="TrichDB:TVAG_147180"/>
<dbReference type="InParanoid" id="A2DL20"/>
<dbReference type="Gene3D" id="1.25.40.20">
    <property type="entry name" value="Ankyrin repeat-containing domain"/>
    <property type="match status" value="1"/>
</dbReference>
<dbReference type="VEuPathDB" id="TrichDB:TVAGG3_0362460"/>
<reference evidence="2" key="1">
    <citation type="submission" date="2006-10" db="EMBL/GenBank/DDBJ databases">
        <authorList>
            <person name="Amadeo P."/>
            <person name="Zhao Q."/>
            <person name="Wortman J."/>
            <person name="Fraser-Liggett C."/>
            <person name="Carlton J."/>
        </authorList>
    </citation>
    <scope>NUCLEOTIDE SEQUENCE</scope>
    <source>
        <strain evidence="2">G3</strain>
    </source>
</reference>
<proteinExistence type="predicted"/>
<dbReference type="Pfam" id="PF00023">
    <property type="entry name" value="Ank"/>
    <property type="match status" value="1"/>
</dbReference>
<dbReference type="Proteomes" id="UP000001542">
    <property type="component" value="Unassembled WGS sequence"/>
</dbReference>
<dbReference type="SMART" id="SM00248">
    <property type="entry name" value="ANK"/>
    <property type="match status" value="1"/>
</dbReference>
<gene>
    <name evidence="2" type="ORF">TVAG_147180</name>
</gene>
<dbReference type="PROSITE" id="PS50297">
    <property type="entry name" value="ANK_REP_REGION"/>
    <property type="match status" value="1"/>
</dbReference>
<evidence type="ECO:0000313" key="2">
    <source>
        <dbReference type="EMBL" id="EAY18973.1"/>
    </source>
</evidence>
<dbReference type="RefSeq" id="XP_001579959.1">
    <property type="nucleotide sequence ID" value="XM_001579909.1"/>
</dbReference>
<sequence length="62" mass="7146">MNDKDFNDHTLLHSAVIENNLEITKFLVSHGANIKAKDMNRLSSAFHYIYNEIIMLFISHGL</sequence>
<accession>A2DL20</accession>
<evidence type="ECO:0000313" key="3">
    <source>
        <dbReference type="Proteomes" id="UP000001542"/>
    </source>
</evidence>
<dbReference type="InterPro" id="IPR036770">
    <property type="entry name" value="Ankyrin_rpt-contain_sf"/>
</dbReference>
<name>A2DL20_TRIV3</name>
<dbReference type="SUPFAM" id="SSF48403">
    <property type="entry name" value="Ankyrin repeat"/>
    <property type="match status" value="1"/>
</dbReference>
<keyword evidence="3" id="KW-1185">Reference proteome</keyword>
<dbReference type="EMBL" id="DS113213">
    <property type="protein sequence ID" value="EAY18973.1"/>
    <property type="molecule type" value="Genomic_DNA"/>
</dbReference>
<dbReference type="KEGG" id="tva:5464491"/>
<dbReference type="AlphaFoldDB" id="A2DL20"/>
<organism evidence="2 3">
    <name type="scientific">Trichomonas vaginalis (strain ATCC PRA-98 / G3)</name>
    <dbReference type="NCBI Taxonomy" id="412133"/>
    <lineage>
        <taxon>Eukaryota</taxon>
        <taxon>Metamonada</taxon>
        <taxon>Parabasalia</taxon>
        <taxon>Trichomonadida</taxon>
        <taxon>Trichomonadidae</taxon>
        <taxon>Trichomonas</taxon>
    </lineage>
</organism>